<dbReference type="PIRSF" id="PIRSF006606">
    <property type="entry name" value="UCP006606"/>
    <property type="match status" value="1"/>
</dbReference>
<gene>
    <name evidence="1" type="ORF">MsAm2_15310</name>
</gene>
<protein>
    <recommendedName>
        <fullName evidence="3">DUF356 domain-containing protein</fullName>
    </recommendedName>
</protein>
<sequence>MKSFALIRADDPDKVKIALHDLETYGHMQFSDNPKNIATKYADQILMNVMSVTLKNECCSASLVQLDTPPGAAISNLKKIHPPAHIIIISPRHEKVYDELMNNYDNFPDFDRRFTNAIKPRKEDT</sequence>
<dbReference type="Proteomes" id="UP001304970">
    <property type="component" value="Chromosome"/>
</dbReference>
<keyword evidence="2" id="KW-1185">Reference proteome</keyword>
<evidence type="ECO:0000313" key="1">
    <source>
        <dbReference type="EMBL" id="WNY27725.1"/>
    </source>
</evidence>
<dbReference type="InterPro" id="IPR007154">
    <property type="entry name" value="DUF356"/>
</dbReference>
<dbReference type="AlphaFoldDB" id="A0AA96ZW82"/>
<accession>A0AA96ZW82</accession>
<proteinExistence type="predicted"/>
<dbReference type="RefSeq" id="WP_338097683.1">
    <property type="nucleotide sequence ID" value="NZ_CP131061.1"/>
</dbReference>
<dbReference type="GeneID" id="89228953"/>
<reference evidence="1 2" key="1">
    <citation type="submission" date="2023-07" db="EMBL/GenBank/DDBJ databases">
        <title>Closed genome sequence of Methanosarcinaceae archaeon Am2.</title>
        <authorList>
            <person name="Poehlein A."/>
            <person name="Protasov E."/>
            <person name="Platt K."/>
            <person name="Reeh H."/>
            <person name="Daniel R."/>
            <person name="Brune A."/>
        </authorList>
    </citation>
    <scope>NUCLEOTIDE SEQUENCE [LARGE SCALE GENOMIC DNA]</scope>
    <source>
        <strain evidence="1 2">Am2</strain>
    </source>
</reference>
<dbReference type="EMBL" id="CP131061">
    <property type="protein sequence ID" value="WNY27725.1"/>
    <property type="molecule type" value="Genomic_DNA"/>
</dbReference>
<organism evidence="1 2">
    <name type="scientific">Methanolapillus ohkumae</name>
    <dbReference type="NCBI Taxonomy" id="3028298"/>
    <lineage>
        <taxon>Archaea</taxon>
        <taxon>Methanobacteriati</taxon>
        <taxon>Methanobacteriota</taxon>
        <taxon>Stenosarchaea group</taxon>
        <taxon>Methanomicrobia</taxon>
        <taxon>Methanosarcinales</taxon>
        <taxon>Methanosarcinaceae</taxon>
        <taxon>Methanolapillus</taxon>
    </lineage>
</organism>
<name>A0AA96ZW82_9EURY</name>
<dbReference type="Pfam" id="PF04009">
    <property type="entry name" value="DUF356"/>
    <property type="match status" value="1"/>
</dbReference>
<evidence type="ECO:0008006" key="3">
    <source>
        <dbReference type="Google" id="ProtNLM"/>
    </source>
</evidence>
<evidence type="ECO:0000313" key="2">
    <source>
        <dbReference type="Proteomes" id="UP001304970"/>
    </source>
</evidence>